<reference evidence="3" key="1">
    <citation type="submission" date="2022-11" db="UniProtKB">
        <authorList>
            <consortium name="WormBaseParasite"/>
        </authorList>
    </citation>
    <scope>IDENTIFICATION</scope>
</reference>
<dbReference type="Proteomes" id="UP000887572">
    <property type="component" value="Unplaced"/>
</dbReference>
<evidence type="ECO:0000313" key="2">
    <source>
        <dbReference type="Proteomes" id="UP000887572"/>
    </source>
</evidence>
<dbReference type="Gene3D" id="3.90.190.10">
    <property type="entry name" value="Protein tyrosine phosphatase superfamily"/>
    <property type="match status" value="1"/>
</dbReference>
<evidence type="ECO:0000256" key="1">
    <source>
        <dbReference type="SAM" id="MobiDB-lite"/>
    </source>
</evidence>
<dbReference type="InterPro" id="IPR029021">
    <property type="entry name" value="Prot-tyrosine_phosphatase-like"/>
</dbReference>
<feature type="region of interest" description="Disordered" evidence="1">
    <location>
        <begin position="1"/>
        <end position="22"/>
    </location>
</feature>
<evidence type="ECO:0000313" key="3">
    <source>
        <dbReference type="WBParaSite" id="Gr19_v10_g7802.t1"/>
    </source>
</evidence>
<keyword evidence="2" id="KW-1185">Reference proteome</keyword>
<sequence>MPKRKCPALDGNGESARDNRRNFVANQRTRLPARWLYCPPMGKVVAQKFLPMKTPLDDSYDHLIESSKYFFHPSSVFRMPLLGAVKAEMRL</sequence>
<dbReference type="WBParaSite" id="Gr19_v10_g7802.t1">
    <property type="protein sequence ID" value="Gr19_v10_g7802.t1"/>
    <property type="gene ID" value="Gr19_v10_g7802"/>
</dbReference>
<accession>A0A914I861</accession>
<dbReference type="SUPFAM" id="SSF52799">
    <property type="entry name" value="(Phosphotyrosine protein) phosphatases II"/>
    <property type="match status" value="1"/>
</dbReference>
<name>A0A914I861_GLORO</name>
<protein>
    <submittedName>
        <fullName evidence="3">Uncharacterized protein</fullName>
    </submittedName>
</protein>
<organism evidence="2 3">
    <name type="scientific">Globodera rostochiensis</name>
    <name type="common">Golden nematode worm</name>
    <name type="synonym">Heterodera rostochiensis</name>
    <dbReference type="NCBI Taxonomy" id="31243"/>
    <lineage>
        <taxon>Eukaryota</taxon>
        <taxon>Metazoa</taxon>
        <taxon>Ecdysozoa</taxon>
        <taxon>Nematoda</taxon>
        <taxon>Chromadorea</taxon>
        <taxon>Rhabditida</taxon>
        <taxon>Tylenchina</taxon>
        <taxon>Tylenchomorpha</taxon>
        <taxon>Tylenchoidea</taxon>
        <taxon>Heteroderidae</taxon>
        <taxon>Heteroderinae</taxon>
        <taxon>Globodera</taxon>
    </lineage>
</organism>
<proteinExistence type="predicted"/>
<dbReference type="AlphaFoldDB" id="A0A914I861"/>